<dbReference type="InterPro" id="IPR036188">
    <property type="entry name" value="FAD/NAD-bd_sf"/>
</dbReference>
<dbReference type="Pfam" id="PF01266">
    <property type="entry name" value="DAO"/>
    <property type="match status" value="1"/>
</dbReference>
<feature type="domain" description="FAD dependent oxidoreductase" evidence="2">
    <location>
        <begin position="9"/>
        <end position="401"/>
    </location>
</feature>
<gene>
    <name evidence="3" type="ORF">LJ739_02005</name>
</gene>
<dbReference type="EMBL" id="JAJEWP010000001">
    <property type="protein sequence ID" value="MCC2615014.1"/>
    <property type="molecule type" value="Genomic_DNA"/>
</dbReference>
<evidence type="ECO:0000256" key="1">
    <source>
        <dbReference type="ARBA" id="ARBA00023002"/>
    </source>
</evidence>
<keyword evidence="4" id="KW-1185">Reference proteome</keyword>
<evidence type="ECO:0000313" key="4">
    <source>
        <dbReference type="Proteomes" id="UP001520878"/>
    </source>
</evidence>
<name>A0ABS8G361_9ALTE</name>
<dbReference type="Gene3D" id="3.30.9.10">
    <property type="entry name" value="D-Amino Acid Oxidase, subunit A, domain 2"/>
    <property type="match status" value="1"/>
</dbReference>
<keyword evidence="1" id="KW-0560">Oxidoreductase</keyword>
<dbReference type="Proteomes" id="UP001520878">
    <property type="component" value="Unassembled WGS sequence"/>
</dbReference>
<accession>A0ABS8G361</accession>
<organism evidence="3 4">
    <name type="scientific">Fluctibacter halophilus</name>
    <dbReference type="NCBI Taxonomy" id="226011"/>
    <lineage>
        <taxon>Bacteria</taxon>
        <taxon>Pseudomonadati</taxon>
        <taxon>Pseudomonadota</taxon>
        <taxon>Gammaproteobacteria</taxon>
        <taxon>Alteromonadales</taxon>
        <taxon>Alteromonadaceae</taxon>
        <taxon>Fluctibacter</taxon>
    </lineage>
</organism>
<reference evidence="3 4" key="1">
    <citation type="submission" date="2021-10" db="EMBL/GenBank/DDBJ databases">
        <title>Draft genome of Aestuariibacter halophilus JC2043.</title>
        <authorList>
            <person name="Emsley S.A."/>
            <person name="Pfannmuller K.M."/>
            <person name="Ushijima B."/>
            <person name="Saw J.H."/>
            <person name="Videau P."/>
        </authorList>
    </citation>
    <scope>NUCLEOTIDE SEQUENCE [LARGE SCALE GENOMIC DNA]</scope>
    <source>
        <strain evidence="3 4">JC2043</strain>
    </source>
</reference>
<proteinExistence type="predicted"/>
<evidence type="ECO:0000313" key="3">
    <source>
        <dbReference type="EMBL" id="MCC2615014.1"/>
    </source>
</evidence>
<sequence length="440" mass="47518">MQQQGFTQRVAVIGSGIVGVCCAAYLQRSGWKVDVFDPNGISHGCSKGNAGHLATEQVFPMAGPGLLTQLPRLLLSPSSPLRLSPLTNPPLLPWLSRFAANMRSAVQHQNSQALQQLNQRAQAALLTLLTDAQCASLIRTQGSWMVFEQNGQRDVDGQIKRFNQAGVSAEGASGVQVRKAEPALSDTIRHGIFFADTGHVTDPQLLGLKLFAHCQRQGARLLLEKVSRVIPRHDHALICTPNKSRRYSHVVIAAGVTSRELLAALGVCVPLIAEYGFHAMTPAVPGLHCPVTSAERHCIMTPMNNGLRVAGFADFSAAPSALQNQQRRAATLLGHARALIDPVHHLPVQPSHHWHGGRPSLPDSLPIIDRLPDHPHILVATGHGHLGLTQAGITGALISQLINQQPTTIDLTPFMLSRFIRNTASDKAYIPSALPHYSVR</sequence>
<protein>
    <submittedName>
        <fullName evidence="3">FAD-binding oxidoreductase</fullName>
    </submittedName>
</protein>
<dbReference type="InterPro" id="IPR006076">
    <property type="entry name" value="FAD-dep_OxRdtase"/>
</dbReference>
<dbReference type="SUPFAM" id="SSF51905">
    <property type="entry name" value="FAD/NAD(P)-binding domain"/>
    <property type="match status" value="1"/>
</dbReference>
<dbReference type="RefSeq" id="WP_229156927.1">
    <property type="nucleotide sequence ID" value="NZ_JAJEWP010000001.1"/>
</dbReference>
<dbReference type="PANTHER" id="PTHR13847:SF289">
    <property type="entry name" value="GLYCINE OXIDASE"/>
    <property type="match status" value="1"/>
</dbReference>
<evidence type="ECO:0000259" key="2">
    <source>
        <dbReference type="Pfam" id="PF01266"/>
    </source>
</evidence>
<dbReference type="Gene3D" id="3.50.50.60">
    <property type="entry name" value="FAD/NAD(P)-binding domain"/>
    <property type="match status" value="2"/>
</dbReference>
<comment type="caution">
    <text evidence="3">The sequence shown here is derived from an EMBL/GenBank/DDBJ whole genome shotgun (WGS) entry which is preliminary data.</text>
</comment>
<dbReference type="PANTHER" id="PTHR13847">
    <property type="entry name" value="SARCOSINE DEHYDROGENASE-RELATED"/>
    <property type="match status" value="1"/>
</dbReference>